<evidence type="ECO:0000259" key="5">
    <source>
        <dbReference type="Pfam" id="PF00884"/>
    </source>
</evidence>
<reference evidence="6 7" key="1">
    <citation type="journal article" date="2020" name="Cell Host Microbe">
        <title>Functional and Genomic Variation between Human-Derived Isolates of Lachnospiraceae Reveals Inter- and Intra-Species Diversity.</title>
        <authorList>
            <person name="Sorbara M.T."/>
            <person name="Littmann E.R."/>
            <person name="Fontana E."/>
            <person name="Moody T.U."/>
            <person name="Kohout C.E."/>
            <person name="Gjonbalaj M."/>
            <person name="Eaton V."/>
            <person name="Seok R."/>
            <person name="Leiner I.M."/>
            <person name="Pamer E.G."/>
        </authorList>
    </citation>
    <scope>NUCLEOTIDE SEQUENCE [LARGE SCALE GENOMIC DNA]</scope>
    <source>
        <strain evidence="6 7">MSK.15.26</strain>
    </source>
</reference>
<dbReference type="InterPro" id="IPR017850">
    <property type="entry name" value="Alkaline_phosphatase_core_sf"/>
</dbReference>
<dbReference type="PANTHER" id="PTHR42693:SF53">
    <property type="entry name" value="ENDO-4-O-SULFATASE"/>
    <property type="match status" value="1"/>
</dbReference>
<name>A0ABX2I9Y9_BLAHA</name>
<evidence type="ECO:0000256" key="2">
    <source>
        <dbReference type="ARBA" id="ARBA00022723"/>
    </source>
</evidence>
<protein>
    <submittedName>
        <fullName evidence="6">Sulfatase</fullName>
    </submittedName>
</protein>
<keyword evidence="2" id="KW-0479">Metal-binding</keyword>
<dbReference type="CDD" id="cd16034">
    <property type="entry name" value="sulfatase_like"/>
    <property type="match status" value="1"/>
</dbReference>
<comment type="caution">
    <text evidence="6">The sequence shown here is derived from an EMBL/GenBank/DDBJ whole genome shotgun (WGS) entry which is preliminary data.</text>
</comment>
<evidence type="ECO:0000256" key="4">
    <source>
        <dbReference type="ARBA" id="ARBA00022837"/>
    </source>
</evidence>
<evidence type="ECO:0000313" key="7">
    <source>
        <dbReference type="Proteomes" id="UP000822142"/>
    </source>
</evidence>
<dbReference type="Pfam" id="PF00884">
    <property type="entry name" value="Sulfatase"/>
    <property type="match status" value="1"/>
</dbReference>
<dbReference type="SUPFAM" id="SSF53649">
    <property type="entry name" value="Alkaline phosphatase-like"/>
    <property type="match status" value="1"/>
</dbReference>
<sequence length="459" mass="53288">MKKKPNLLYVFLDQWRYHAMECTGEDPVHTPHMDTFAKESLDCREAVSTFPLCSPHRASLLTGKYPFSLGMWTNCKIGLSEVLMLRPQETCIGNVLKENGYHTGYIGKWHLDAAEQNFQQNPVSGARDWDAYTPPGERRQGFDYWLSYGACDNHLDPHYWADTPRQIKPGCWSPEFETDKALEYMEEQKGEEEPFALFVSYNPPHLPYELVPDKYYKQYENMPVHFRKNVPPEKRTPEMETITRQYFAAITGVDEQFGRILQYLRDHHLEEDTLVVLSADHGEMLGSHGRMSKNVWYEESIHIPLYIRQKGQVPLGVYKELLASPDHMPTLLGLLDIPVPDTCQGFNHAPCIRGEADNAPKQAFLCSYPGMPEMVAAYEKKGRNSKCYGWRGIRTQRYTYVVNNGYTPGERQVRLLYDNEKDPYQMSPLVITELNQDLVQEYEARLREYLDMQQDPFLL</sequence>
<evidence type="ECO:0000256" key="3">
    <source>
        <dbReference type="ARBA" id="ARBA00022801"/>
    </source>
</evidence>
<accession>A0ABX2I9Y9</accession>
<proteinExistence type="inferred from homology"/>
<keyword evidence="7" id="KW-1185">Reference proteome</keyword>
<dbReference type="Gene3D" id="3.30.1120.10">
    <property type="match status" value="1"/>
</dbReference>
<dbReference type="InterPro" id="IPR024607">
    <property type="entry name" value="Sulfatase_CS"/>
</dbReference>
<evidence type="ECO:0000256" key="1">
    <source>
        <dbReference type="ARBA" id="ARBA00008779"/>
    </source>
</evidence>
<dbReference type="Proteomes" id="UP000822142">
    <property type="component" value="Unassembled WGS sequence"/>
</dbReference>
<dbReference type="PROSITE" id="PS00149">
    <property type="entry name" value="SULFATASE_2"/>
    <property type="match status" value="1"/>
</dbReference>
<keyword evidence="4" id="KW-0106">Calcium</keyword>
<organism evidence="6 7">
    <name type="scientific">Blautia hansenii</name>
    <name type="common">Ruminococcus hansenii</name>
    <dbReference type="NCBI Taxonomy" id="1322"/>
    <lineage>
        <taxon>Bacteria</taxon>
        <taxon>Bacillati</taxon>
        <taxon>Bacillota</taxon>
        <taxon>Clostridia</taxon>
        <taxon>Lachnospirales</taxon>
        <taxon>Lachnospiraceae</taxon>
        <taxon>Blautia</taxon>
    </lineage>
</organism>
<dbReference type="InterPro" id="IPR000917">
    <property type="entry name" value="Sulfatase_N"/>
</dbReference>
<comment type="similarity">
    <text evidence="1">Belongs to the sulfatase family.</text>
</comment>
<feature type="domain" description="Sulfatase N-terminal" evidence="5">
    <location>
        <begin position="5"/>
        <end position="337"/>
    </location>
</feature>
<dbReference type="PANTHER" id="PTHR42693">
    <property type="entry name" value="ARYLSULFATASE FAMILY MEMBER"/>
    <property type="match status" value="1"/>
</dbReference>
<keyword evidence="3" id="KW-0378">Hydrolase</keyword>
<dbReference type="EMBL" id="JAAITA010000006">
    <property type="protein sequence ID" value="NSJ85895.1"/>
    <property type="molecule type" value="Genomic_DNA"/>
</dbReference>
<evidence type="ECO:0000313" key="6">
    <source>
        <dbReference type="EMBL" id="NSJ85895.1"/>
    </source>
</evidence>
<dbReference type="InterPro" id="IPR050738">
    <property type="entry name" value="Sulfatase"/>
</dbReference>
<gene>
    <name evidence="6" type="ORF">G5A70_06855</name>
</gene>
<dbReference type="Gene3D" id="3.40.720.10">
    <property type="entry name" value="Alkaline Phosphatase, subunit A"/>
    <property type="match status" value="1"/>
</dbReference>
<dbReference type="RefSeq" id="WP_173748923.1">
    <property type="nucleotide sequence ID" value="NZ_JAAITA010000006.1"/>
</dbReference>